<dbReference type="PANTHER" id="PTHR30055">
    <property type="entry name" value="HTH-TYPE TRANSCRIPTIONAL REGULATOR RUTR"/>
    <property type="match status" value="1"/>
</dbReference>
<dbReference type="SUPFAM" id="SSF46689">
    <property type="entry name" value="Homeodomain-like"/>
    <property type="match status" value="1"/>
</dbReference>
<dbReference type="PRINTS" id="PR00455">
    <property type="entry name" value="HTHTETR"/>
</dbReference>
<dbReference type="PROSITE" id="PS50977">
    <property type="entry name" value="HTH_TETR_2"/>
    <property type="match status" value="1"/>
</dbReference>
<keyword evidence="5" id="KW-1185">Reference proteome</keyword>
<dbReference type="InterPro" id="IPR009057">
    <property type="entry name" value="Homeodomain-like_sf"/>
</dbReference>
<proteinExistence type="predicted"/>
<dbReference type="Gene3D" id="1.10.357.10">
    <property type="entry name" value="Tetracycline Repressor, domain 2"/>
    <property type="match status" value="1"/>
</dbReference>
<dbReference type="Pfam" id="PF00440">
    <property type="entry name" value="TetR_N"/>
    <property type="match status" value="1"/>
</dbReference>
<dbReference type="InterPro" id="IPR036271">
    <property type="entry name" value="Tet_transcr_reg_TetR-rel_C_sf"/>
</dbReference>
<dbReference type="InterPro" id="IPR050109">
    <property type="entry name" value="HTH-type_TetR-like_transc_reg"/>
</dbReference>
<comment type="caution">
    <text evidence="4">The sequence shown here is derived from an EMBL/GenBank/DDBJ whole genome shotgun (WGS) entry which is preliminary data.</text>
</comment>
<dbReference type="RefSeq" id="WP_109252276.1">
    <property type="nucleotide sequence ID" value="NZ_QEXV01000002.1"/>
</dbReference>
<dbReference type="OrthoDB" id="2356263at2"/>
<reference evidence="5" key="1">
    <citation type="submission" date="2018-05" db="EMBL/GenBank/DDBJ databases">
        <authorList>
            <person name="Liu B.-T."/>
        </authorList>
    </citation>
    <scope>NUCLEOTIDE SEQUENCE [LARGE SCALE GENOMIC DNA]</scope>
    <source>
        <strain evidence="5">WD6-1</strain>
    </source>
</reference>
<accession>A0A2U2BV95</accession>
<dbReference type="InterPro" id="IPR041586">
    <property type="entry name" value="PsrA_TetR_C"/>
</dbReference>
<evidence type="ECO:0000313" key="5">
    <source>
        <dbReference type="Proteomes" id="UP000245168"/>
    </source>
</evidence>
<organism evidence="4 5">
    <name type="scientific">Marinicauda salina</name>
    <dbReference type="NCBI Taxonomy" id="2135793"/>
    <lineage>
        <taxon>Bacteria</taxon>
        <taxon>Pseudomonadati</taxon>
        <taxon>Pseudomonadota</taxon>
        <taxon>Alphaproteobacteria</taxon>
        <taxon>Maricaulales</taxon>
        <taxon>Maricaulaceae</taxon>
        <taxon>Marinicauda</taxon>
    </lineage>
</organism>
<dbReference type="GO" id="GO:0000976">
    <property type="term" value="F:transcription cis-regulatory region binding"/>
    <property type="evidence" value="ECO:0007669"/>
    <property type="project" value="TreeGrafter"/>
</dbReference>
<keyword evidence="1 2" id="KW-0238">DNA-binding</keyword>
<evidence type="ECO:0000256" key="2">
    <source>
        <dbReference type="PROSITE-ProRule" id="PRU00335"/>
    </source>
</evidence>
<sequence length="235" mass="25930">MADAPASRRGEKTRERLLDAAERLFAEKGFHGVTVRAIARAADADPALVAYYFGGKRELFDAVLLRRAVELNEIRVAELESVERRAAPDHPSIEDIISAFTHPLLDRSAKGGPGWKSYFGLVAQITNSPEWGGAVMTKFFDPIATQFLGALKRHFPDWNDEDLYWSYHFLSGALVLTFAETGRIDNLSGGLCRSSDIASVHERLPVFIAAGFRRLQERAGATSHLDASDAMEPQA</sequence>
<evidence type="ECO:0000313" key="4">
    <source>
        <dbReference type="EMBL" id="PWE17922.1"/>
    </source>
</evidence>
<dbReference type="PANTHER" id="PTHR30055:SF235">
    <property type="entry name" value="TRANSCRIPTIONAL REGULATORY PROTEIN"/>
    <property type="match status" value="1"/>
</dbReference>
<dbReference type="EMBL" id="QEXV01000002">
    <property type="protein sequence ID" value="PWE17922.1"/>
    <property type="molecule type" value="Genomic_DNA"/>
</dbReference>
<dbReference type="Proteomes" id="UP000245168">
    <property type="component" value="Unassembled WGS sequence"/>
</dbReference>
<evidence type="ECO:0000256" key="1">
    <source>
        <dbReference type="ARBA" id="ARBA00023125"/>
    </source>
</evidence>
<dbReference type="SUPFAM" id="SSF48498">
    <property type="entry name" value="Tetracyclin repressor-like, C-terminal domain"/>
    <property type="match status" value="1"/>
</dbReference>
<dbReference type="InterPro" id="IPR001647">
    <property type="entry name" value="HTH_TetR"/>
</dbReference>
<feature type="DNA-binding region" description="H-T-H motif" evidence="2">
    <location>
        <begin position="34"/>
        <end position="53"/>
    </location>
</feature>
<protein>
    <submittedName>
        <fullName evidence="4">TetR/AcrR family transcriptional regulator</fullName>
    </submittedName>
</protein>
<feature type="domain" description="HTH tetR-type" evidence="3">
    <location>
        <begin position="11"/>
        <end position="71"/>
    </location>
</feature>
<dbReference type="GO" id="GO:0003700">
    <property type="term" value="F:DNA-binding transcription factor activity"/>
    <property type="evidence" value="ECO:0007669"/>
    <property type="project" value="TreeGrafter"/>
</dbReference>
<name>A0A2U2BV95_9PROT</name>
<evidence type="ECO:0000259" key="3">
    <source>
        <dbReference type="PROSITE" id="PS50977"/>
    </source>
</evidence>
<dbReference type="Pfam" id="PF17939">
    <property type="entry name" value="TetR_C_30"/>
    <property type="match status" value="1"/>
</dbReference>
<gene>
    <name evidence="4" type="ORF">DDZ18_04935</name>
</gene>
<dbReference type="AlphaFoldDB" id="A0A2U2BV95"/>